<reference evidence="2 3" key="1">
    <citation type="submission" date="2016-12" db="EMBL/GenBank/DDBJ databases">
        <title>The new phylogeny of genus Mycobacterium.</title>
        <authorList>
            <person name="Tortoli E."/>
            <person name="Trovato A."/>
            <person name="Cirillo D.M."/>
        </authorList>
    </citation>
    <scope>NUCLEOTIDE SEQUENCE [LARGE SCALE GENOMIC DNA]</scope>
    <source>
        <strain evidence="2 3">DSM 44624</strain>
    </source>
</reference>
<accession>A0AA91LVB3</accession>
<proteinExistence type="predicted"/>
<dbReference type="EMBL" id="MVHM01000012">
    <property type="protein sequence ID" value="ORA35392.1"/>
    <property type="molecule type" value="Genomic_DNA"/>
</dbReference>
<name>A0AA91LVB3_9MYCO</name>
<evidence type="ECO:0000313" key="2">
    <source>
        <dbReference type="EMBL" id="ORA35392.1"/>
    </source>
</evidence>
<feature type="region of interest" description="Disordered" evidence="1">
    <location>
        <begin position="48"/>
        <end position="67"/>
    </location>
</feature>
<protein>
    <submittedName>
        <fullName evidence="2">Uncharacterized protein</fullName>
    </submittedName>
</protein>
<dbReference type="Proteomes" id="UP000192441">
    <property type="component" value="Unassembled WGS sequence"/>
</dbReference>
<organism evidence="2 3">
    <name type="scientific">Mycobacterium branderi</name>
    <dbReference type="NCBI Taxonomy" id="43348"/>
    <lineage>
        <taxon>Bacteria</taxon>
        <taxon>Bacillati</taxon>
        <taxon>Actinomycetota</taxon>
        <taxon>Actinomycetes</taxon>
        <taxon>Mycobacteriales</taxon>
        <taxon>Mycobacteriaceae</taxon>
        <taxon>Mycobacterium</taxon>
    </lineage>
</organism>
<dbReference type="AlphaFoldDB" id="A0AA91LVB3"/>
<comment type="caution">
    <text evidence="2">The sequence shown here is derived from an EMBL/GenBank/DDBJ whole genome shotgun (WGS) entry which is preliminary data.</text>
</comment>
<evidence type="ECO:0000256" key="1">
    <source>
        <dbReference type="SAM" id="MobiDB-lite"/>
    </source>
</evidence>
<evidence type="ECO:0000313" key="3">
    <source>
        <dbReference type="Proteomes" id="UP000192441"/>
    </source>
</evidence>
<sequence length="67" mass="7104">MLGSMICINLRGNSKRVEGQETDPPAVWMRLVVLGVKFREAYGVDARVTDPDVEGTGSGDASPAPVS</sequence>
<gene>
    <name evidence="2" type="ORF">BST20_17465</name>
</gene>